<keyword evidence="2" id="KW-1185">Reference proteome</keyword>
<proteinExistence type="predicted"/>
<gene>
    <name evidence="1" type="ORF">NITHO_2520011</name>
</gene>
<evidence type="ECO:0000313" key="1">
    <source>
        <dbReference type="EMBL" id="CCF83636.1"/>
    </source>
</evidence>
<organism evidence="1 2">
    <name type="scientific">Nitrolancea hollandica Lb</name>
    <dbReference type="NCBI Taxonomy" id="1129897"/>
    <lineage>
        <taxon>Bacteria</taxon>
        <taxon>Pseudomonadati</taxon>
        <taxon>Thermomicrobiota</taxon>
        <taxon>Thermomicrobia</taxon>
        <taxon>Sphaerobacterales</taxon>
        <taxon>Sphaerobacterineae</taxon>
        <taxon>Sphaerobacteraceae</taxon>
        <taxon>Nitrolancea</taxon>
    </lineage>
</organism>
<protein>
    <submittedName>
        <fullName evidence="1">Uncharacterized protein</fullName>
    </submittedName>
</protein>
<accession>I4EG24</accession>
<comment type="caution">
    <text evidence="1">The sequence shown here is derived from an EMBL/GenBank/DDBJ whole genome shotgun (WGS) entry which is preliminary data.</text>
</comment>
<dbReference type="Proteomes" id="UP000004221">
    <property type="component" value="Unassembled WGS sequence"/>
</dbReference>
<evidence type="ECO:0000313" key="2">
    <source>
        <dbReference type="Proteomes" id="UP000004221"/>
    </source>
</evidence>
<dbReference type="EMBL" id="CAGS01000171">
    <property type="protein sequence ID" value="CCF83636.1"/>
    <property type="molecule type" value="Genomic_DNA"/>
</dbReference>
<reference evidence="1 2" key="1">
    <citation type="journal article" date="2012" name="ISME J.">
        <title>Nitrification expanded: discovery, physiology and genomics of a nitrite-oxidizing bacterium from the phylum Chloroflexi.</title>
        <authorList>
            <person name="Sorokin D.Y."/>
            <person name="Lucker S."/>
            <person name="Vejmelkova D."/>
            <person name="Kostrikina N.A."/>
            <person name="Kleerebezem R."/>
            <person name="Rijpstra W.I."/>
            <person name="Damste J.S."/>
            <person name="Le Paslier D."/>
            <person name="Muyzer G."/>
            <person name="Wagner M."/>
            <person name="van Loosdrecht M.C."/>
            <person name="Daims H."/>
        </authorList>
    </citation>
    <scope>NUCLEOTIDE SEQUENCE [LARGE SCALE GENOMIC DNA]</scope>
    <source>
        <strain evidence="2">none</strain>
    </source>
</reference>
<sequence>MIHLYRRRATLPTTRLLGQHLRPDALPLAVVAALPRAWPVVAPAGWGVGWAIGTAG</sequence>
<dbReference type="AlphaFoldDB" id="I4EG24"/>
<name>I4EG24_9BACT</name>
<dbReference type="RefSeq" id="WP_008477099.1">
    <property type="nucleotide sequence ID" value="NZ_CAGS01000171.1"/>
</dbReference>